<name>A0A7Y9XIV4_9GAMM</name>
<sequence>MYDDGLVSPFEQLYISHHRWLHGWLQRRLG</sequence>
<reference evidence="1 2" key="1">
    <citation type="submission" date="2020-07" db="EMBL/GenBank/DDBJ databases">
        <title>Genomic analyses of the natural microbiome of Caenorhabditis elegans.</title>
        <authorList>
            <person name="Samuel B."/>
        </authorList>
    </citation>
    <scope>NUCLEOTIDE SEQUENCE [LARGE SCALE GENOMIC DNA]</scope>
    <source>
        <strain evidence="1 2">BIGb0408</strain>
    </source>
</reference>
<evidence type="ECO:0000313" key="2">
    <source>
        <dbReference type="Proteomes" id="UP000578688"/>
    </source>
</evidence>
<dbReference type="EMBL" id="JACBYV010000001">
    <property type="protein sequence ID" value="NYH72198.1"/>
    <property type="molecule type" value="Genomic_DNA"/>
</dbReference>
<keyword evidence="1" id="KW-0804">Transcription</keyword>
<keyword evidence="2" id="KW-1185">Reference proteome</keyword>
<proteinExistence type="predicted"/>
<dbReference type="Proteomes" id="UP000578688">
    <property type="component" value="Unassembled WGS sequence"/>
</dbReference>
<protein>
    <submittedName>
        <fullName evidence="1">DNA-directed RNA polymerase specialized sigma24 family protein</fullName>
    </submittedName>
</protein>
<organism evidence="1 2">
    <name type="scientific">Phytopseudomonas flavescens</name>
    <dbReference type="NCBI Taxonomy" id="29435"/>
    <lineage>
        <taxon>Bacteria</taxon>
        <taxon>Pseudomonadati</taxon>
        <taxon>Pseudomonadota</taxon>
        <taxon>Gammaproteobacteria</taxon>
        <taxon>Pseudomonadales</taxon>
        <taxon>Pseudomonadaceae</taxon>
        <taxon>Phytopseudomonas</taxon>
    </lineage>
</organism>
<keyword evidence="1" id="KW-0240">DNA-directed RNA polymerase</keyword>
<gene>
    <name evidence="1" type="ORF">FHR27_000808</name>
</gene>
<evidence type="ECO:0000313" key="1">
    <source>
        <dbReference type="EMBL" id="NYH72198.1"/>
    </source>
</evidence>
<dbReference type="AlphaFoldDB" id="A0A7Y9XIV4"/>
<comment type="caution">
    <text evidence="1">The sequence shown here is derived from an EMBL/GenBank/DDBJ whole genome shotgun (WGS) entry which is preliminary data.</text>
</comment>
<accession>A0A7Y9XIV4</accession>
<dbReference type="GO" id="GO:0000428">
    <property type="term" value="C:DNA-directed RNA polymerase complex"/>
    <property type="evidence" value="ECO:0007669"/>
    <property type="project" value="UniProtKB-KW"/>
</dbReference>